<accession>A0A395RPX5</accession>
<feature type="region of interest" description="Disordered" evidence="1">
    <location>
        <begin position="120"/>
        <end position="139"/>
    </location>
</feature>
<evidence type="ECO:0000313" key="2">
    <source>
        <dbReference type="EMBL" id="RGP62196.1"/>
    </source>
</evidence>
<evidence type="ECO:0000256" key="1">
    <source>
        <dbReference type="SAM" id="MobiDB-lite"/>
    </source>
</evidence>
<dbReference type="Proteomes" id="UP000266152">
    <property type="component" value="Unassembled WGS sequence"/>
</dbReference>
<feature type="region of interest" description="Disordered" evidence="1">
    <location>
        <begin position="60"/>
        <end position="95"/>
    </location>
</feature>
<gene>
    <name evidence="2" type="ORF">FSPOR_9505</name>
</gene>
<dbReference type="AlphaFoldDB" id="A0A395RPX5"/>
<evidence type="ECO:0000313" key="3">
    <source>
        <dbReference type="Proteomes" id="UP000266152"/>
    </source>
</evidence>
<sequence>MFAPLAEMTGTTGNIYTVHIGKRLRCTCPHHTKGGQQRAREERTSIETILALKLKKDAKLDPKSGLPQDDEADQDDGLGDGAVTDEDDDSNELPDVALAEEYVYMIENEETRATFVKVGHQDLGYKNRQPKKLDPSILS</sequence>
<keyword evidence="3" id="KW-1185">Reference proteome</keyword>
<comment type="caution">
    <text evidence="2">The sequence shown here is derived from an EMBL/GenBank/DDBJ whole genome shotgun (WGS) entry which is preliminary data.</text>
</comment>
<reference evidence="2 3" key="1">
    <citation type="journal article" date="2018" name="PLoS Pathog.">
        <title>Evolution of structural diversity of trichothecenes, a family of toxins produced by plant pathogenic and entomopathogenic fungi.</title>
        <authorList>
            <person name="Proctor R.H."/>
            <person name="McCormick S.P."/>
            <person name="Kim H.S."/>
            <person name="Cardoza R.E."/>
            <person name="Stanley A.M."/>
            <person name="Lindo L."/>
            <person name="Kelly A."/>
            <person name="Brown D.W."/>
            <person name="Lee T."/>
            <person name="Vaughan M.M."/>
            <person name="Alexander N.J."/>
            <person name="Busman M."/>
            <person name="Gutierrez S."/>
        </authorList>
    </citation>
    <scope>NUCLEOTIDE SEQUENCE [LARGE SCALE GENOMIC DNA]</scope>
    <source>
        <strain evidence="2 3">NRRL 3299</strain>
    </source>
</reference>
<name>A0A395RPX5_FUSSP</name>
<dbReference type="EMBL" id="PXOF01000152">
    <property type="protein sequence ID" value="RGP62196.1"/>
    <property type="molecule type" value="Genomic_DNA"/>
</dbReference>
<feature type="compositionally biased region" description="Acidic residues" evidence="1">
    <location>
        <begin position="68"/>
        <end position="92"/>
    </location>
</feature>
<protein>
    <submittedName>
        <fullName evidence="2">Transcription factor</fullName>
    </submittedName>
</protein>
<organism evidence="2 3">
    <name type="scientific">Fusarium sporotrichioides</name>
    <dbReference type="NCBI Taxonomy" id="5514"/>
    <lineage>
        <taxon>Eukaryota</taxon>
        <taxon>Fungi</taxon>
        <taxon>Dikarya</taxon>
        <taxon>Ascomycota</taxon>
        <taxon>Pezizomycotina</taxon>
        <taxon>Sordariomycetes</taxon>
        <taxon>Hypocreomycetidae</taxon>
        <taxon>Hypocreales</taxon>
        <taxon>Nectriaceae</taxon>
        <taxon>Fusarium</taxon>
    </lineage>
</organism>
<proteinExistence type="predicted"/>